<proteinExistence type="predicted"/>
<evidence type="ECO:0000313" key="3">
    <source>
        <dbReference type="Proteomes" id="UP000032946"/>
    </source>
</evidence>
<protein>
    <submittedName>
        <fullName evidence="2">Uncharacterized protein</fullName>
    </submittedName>
</protein>
<evidence type="ECO:0000256" key="1">
    <source>
        <dbReference type="SAM" id="MobiDB-lite"/>
    </source>
</evidence>
<sequence>MESVAPIVSTPSPHGSIGIADDSRCRDRIPVPGHDAEGV</sequence>
<reference evidence="2 3" key="1">
    <citation type="submission" date="2014-02" db="EMBL/GenBank/DDBJ databases">
        <authorList>
            <person name="Genoscope - CEA"/>
        </authorList>
    </citation>
    <scope>NUCLEOTIDE SEQUENCE [LARGE SCALE GENOMIC DNA]</scope>
    <source>
        <strain evidence="2 3">PCC 8005</strain>
    </source>
</reference>
<name>A0A9P1KAF9_9CYAN</name>
<gene>
    <name evidence="2" type="ORF">ARTHRO_10010</name>
</gene>
<keyword evidence="3" id="KW-1185">Reference proteome</keyword>
<organism evidence="2 3">
    <name type="scientific">Limnospira indica PCC 8005</name>
    <dbReference type="NCBI Taxonomy" id="376219"/>
    <lineage>
        <taxon>Bacteria</taxon>
        <taxon>Bacillati</taxon>
        <taxon>Cyanobacteriota</taxon>
        <taxon>Cyanophyceae</taxon>
        <taxon>Oscillatoriophycideae</taxon>
        <taxon>Oscillatoriales</taxon>
        <taxon>Sirenicapillariaceae</taxon>
        <taxon>Limnospira</taxon>
    </lineage>
</organism>
<dbReference type="EMBL" id="FO818640">
    <property type="protein sequence ID" value="CDM92337.1"/>
    <property type="molecule type" value="Genomic_DNA"/>
</dbReference>
<evidence type="ECO:0000313" key="2">
    <source>
        <dbReference type="EMBL" id="CDM92337.1"/>
    </source>
</evidence>
<dbReference type="AlphaFoldDB" id="A0A9P1KAF9"/>
<feature type="compositionally biased region" description="Basic and acidic residues" evidence="1">
    <location>
        <begin position="21"/>
        <end position="39"/>
    </location>
</feature>
<accession>A0A9P1KAF9</accession>
<feature type="region of interest" description="Disordered" evidence="1">
    <location>
        <begin position="1"/>
        <end position="39"/>
    </location>
</feature>
<dbReference type="Proteomes" id="UP000032946">
    <property type="component" value="Chromosome"/>
</dbReference>